<dbReference type="OrthoDB" id="269729at2157"/>
<evidence type="ECO:0000313" key="1">
    <source>
        <dbReference type="EMBL" id="QLK24784.1"/>
    </source>
</evidence>
<evidence type="ECO:0000313" key="2">
    <source>
        <dbReference type="Proteomes" id="UP000510869"/>
    </source>
</evidence>
<keyword evidence="2" id="KW-1185">Reference proteome</keyword>
<proteinExistence type="predicted"/>
<dbReference type="KEGG" id="nay:HYG81_11745"/>
<dbReference type="EMBL" id="CP059154">
    <property type="protein sequence ID" value="QLK24784.1"/>
    <property type="molecule type" value="Genomic_DNA"/>
</dbReference>
<protein>
    <recommendedName>
        <fullName evidence="3">CHAT domain-containing protein</fullName>
    </recommendedName>
</protein>
<dbReference type="GeneID" id="56143888"/>
<evidence type="ECO:0008006" key="3">
    <source>
        <dbReference type="Google" id="ProtNLM"/>
    </source>
</evidence>
<reference evidence="1 2" key="1">
    <citation type="submission" date="2020-07" db="EMBL/GenBank/DDBJ databases">
        <title>Natrinema (YPL30) sp. nov. and Haloterrigena xxxxxx (YPL8) sp. nov., isolated from a salt mine.</title>
        <authorList>
            <person name="Cui H."/>
        </authorList>
    </citation>
    <scope>NUCLEOTIDE SEQUENCE [LARGE SCALE GENOMIC DNA]</scope>
    <source>
        <strain evidence="1 2">YPL13</strain>
    </source>
</reference>
<gene>
    <name evidence="1" type="ORF">HYG81_11745</name>
</gene>
<dbReference type="AlphaFoldDB" id="A0A7D6GT62"/>
<dbReference type="Proteomes" id="UP000510869">
    <property type="component" value="Chromosome"/>
</dbReference>
<accession>A0A7D6GT62</accession>
<dbReference type="RefSeq" id="WP_180839861.1">
    <property type="nucleotide sequence ID" value="NZ_CP059154.1"/>
</dbReference>
<organism evidence="1 2">
    <name type="scientific">Natrinema zhouii</name>
    <dbReference type="NCBI Taxonomy" id="1710539"/>
    <lineage>
        <taxon>Archaea</taxon>
        <taxon>Methanobacteriati</taxon>
        <taxon>Methanobacteriota</taxon>
        <taxon>Stenosarchaea group</taxon>
        <taxon>Halobacteria</taxon>
        <taxon>Halobacteriales</taxon>
        <taxon>Natrialbaceae</taxon>
        <taxon>Natrinema</taxon>
    </lineage>
</organism>
<name>A0A7D6GT62_9EURY</name>
<sequence>MKPKFEPTEAGVEIIDPIERHRYQLTTNGPVSLESASTNQIGFPIDAAVAVTTGSITLPTTDHVLIRDSDKTMVAKVPPSEQADLSHGEYTLDISGPMKVYAKVDSPVYIYSDSEKTYISLADSTQVILSARSFHERPAGTITTTTDPVDVMAAISAFGSALKTTTPERTYPTLRGHPPRLEIGDELYIPDKFDQKETGIRIEIPATLRNTFVVAPLAYYLGADVVPGTSPELITESNYRYSFDCEDGFDTAVKRILRQVFFLDCVVRTEGTTPFPLHERKMVESVLEFEPEVAYDQPLVQRVETFLEIPYSTLQPYLPDWQLETRFEPTAEYIEFLPFVTNDLAVVKVQDEPDDPSVPDPTAKKAINEFTRDSSDFVRSASSHNIRGNKTISTSNNPPQLPSIQQSWTGIDGTEITSTAPLVAYESSIGRTPKDGPIEIEVICNDPDMRAELESVNGTYGTRKELPFETTIHYELTTSALAEVLARDSDFLHYIGHIDTEGFQCSDGKLNAATVDTVGTKAFLLNACQSHEQGLHLIKAGSIGGIVTLGNVINSGAVSIGSLIAQLLNLGFPLYGALDIARQESVVGQQYRMVGDARTTIAQSETRIPNACLVNKRKSGISVDIVPYISADMRRGGVFSPYLDPVELYNVVPNSITDISVTNTQLEKFYKEGKFPVLLNGKVRWSNELLSTNV</sequence>